<evidence type="ECO:0000313" key="4">
    <source>
        <dbReference type="RefSeq" id="XP_005175952.2"/>
    </source>
</evidence>
<dbReference type="eggNOG" id="ENOG502TCUR">
    <property type="taxonomic scope" value="Eukaryota"/>
</dbReference>
<dbReference type="EnsemblMetazoa" id="MDOA009333-RA">
    <property type="protein sequence ID" value="MDOA009333-PA"/>
    <property type="gene ID" value="MDOA009333"/>
</dbReference>
<dbReference type="GeneID" id="101895058"/>
<dbReference type="VEuPathDB" id="VectorBase:MDOA009333"/>
<dbReference type="Proteomes" id="UP001652621">
    <property type="component" value="Unplaced"/>
</dbReference>
<evidence type="ECO:0000313" key="3">
    <source>
        <dbReference type="Proteomes" id="UP001652621"/>
    </source>
</evidence>
<gene>
    <name evidence="2" type="primary">101895058</name>
    <name evidence="4" type="synonym">LOC101895058</name>
</gene>
<dbReference type="STRING" id="7370.A0A1I8MX61"/>
<organism evidence="2">
    <name type="scientific">Musca domestica</name>
    <name type="common">House fly</name>
    <dbReference type="NCBI Taxonomy" id="7370"/>
    <lineage>
        <taxon>Eukaryota</taxon>
        <taxon>Metazoa</taxon>
        <taxon>Ecdysozoa</taxon>
        <taxon>Arthropoda</taxon>
        <taxon>Hexapoda</taxon>
        <taxon>Insecta</taxon>
        <taxon>Pterygota</taxon>
        <taxon>Neoptera</taxon>
        <taxon>Endopterygota</taxon>
        <taxon>Diptera</taxon>
        <taxon>Brachycera</taxon>
        <taxon>Muscomorpha</taxon>
        <taxon>Muscoidea</taxon>
        <taxon>Muscidae</taxon>
        <taxon>Musca</taxon>
    </lineage>
</organism>
<name>A0A1I8MX61_MUSDO</name>
<dbReference type="VEuPathDB" id="VectorBase:MDOMA2_006044"/>
<dbReference type="AlphaFoldDB" id="A0A1I8MX61"/>
<accession>A0A1I8MX61</accession>
<dbReference type="RefSeq" id="XP_005175952.2">
    <property type="nucleotide sequence ID" value="XM_005175895.3"/>
</dbReference>
<evidence type="ECO:0000313" key="2">
    <source>
        <dbReference type="EnsemblMetazoa" id="MDOA009333-PA"/>
    </source>
</evidence>
<dbReference type="KEGG" id="mde:101895058"/>
<sequence length="429" mass="49829">MDFKIFSLLTLIFCSYSVTHVSCDCYITLDQNESLRPKLYRNIGTRKALVHTESLSYRLNENEVITVDCETRVLRPSQFAGKRSINCKCSGNYIYIDNHNFNSHFLIWCDAVKWNLYESSKPFSWCPKPLASYLLARPLNKIYEYLAAVCYNFDQQQILNLHYAAEYQTSLYLYPNRLQNYSPSVEILDIPNKFIPHRINPSHFKNAEVREWMQFSQYENHSLIQDPILYRKSYGKLGGLLELDWWPNLRLGNWRLYERALREHIEADKAIYDILAGTSHIVGVPSFEGACGENYTMVSVQYSDNKYIPMYVWQYLKSVKGNGTDVVVIGVNSAFVDFYKEEKLIFCTDICHKIDWLKSARSSFRYKSLGLIFCCDAKEVKKAQHLEGFPLPIKPVVAVAQLPPLPSNPVIVKYDDFNEPITEDYADSE</sequence>
<keyword evidence="1" id="KW-0732">Signal</keyword>
<feature type="chain" id="PRO_5044560957" evidence="1">
    <location>
        <begin position="24"/>
        <end position="429"/>
    </location>
</feature>
<keyword evidence="3" id="KW-1185">Reference proteome</keyword>
<dbReference type="InterPro" id="IPR044925">
    <property type="entry name" value="His-Me_finger_sf"/>
</dbReference>
<reference evidence="4" key="2">
    <citation type="submission" date="2025-04" db="UniProtKB">
        <authorList>
            <consortium name="RefSeq"/>
        </authorList>
    </citation>
    <scope>IDENTIFICATION</scope>
    <source>
        <strain evidence="4">Aabys</strain>
    </source>
</reference>
<evidence type="ECO:0000256" key="1">
    <source>
        <dbReference type="SAM" id="SignalP"/>
    </source>
</evidence>
<proteinExistence type="predicted"/>
<reference evidence="2" key="1">
    <citation type="submission" date="2020-05" db="UniProtKB">
        <authorList>
            <consortium name="EnsemblMetazoa"/>
        </authorList>
    </citation>
    <scope>IDENTIFICATION</scope>
    <source>
        <strain evidence="2">Aabys</strain>
    </source>
</reference>
<dbReference type="OrthoDB" id="7986954at2759"/>
<protein>
    <submittedName>
        <fullName evidence="4">Uncharacterized protein LOC101895058</fullName>
    </submittedName>
</protein>
<feature type="signal peptide" evidence="1">
    <location>
        <begin position="1"/>
        <end position="23"/>
    </location>
</feature>
<dbReference type="SUPFAM" id="SSF54060">
    <property type="entry name" value="His-Me finger endonucleases"/>
    <property type="match status" value="1"/>
</dbReference>